<dbReference type="CDD" id="cd00009">
    <property type="entry name" value="AAA"/>
    <property type="match status" value="1"/>
</dbReference>
<dbReference type="OrthoDB" id="9812140at2"/>
<dbReference type="Pfam" id="PF05673">
    <property type="entry name" value="DUF815"/>
    <property type="match status" value="1"/>
</dbReference>
<protein>
    <submittedName>
        <fullName evidence="2">AAA family ATPase</fullName>
    </submittedName>
</protein>
<dbReference type="AlphaFoldDB" id="A0A323UWU3"/>
<gene>
    <name evidence="2" type="ORF">DNK49_15955</name>
</gene>
<dbReference type="InterPro" id="IPR003593">
    <property type="entry name" value="AAA+_ATPase"/>
</dbReference>
<dbReference type="Proteomes" id="UP000248259">
    <property type="component" value="Unassembled WGS sequence"/>
</dbReference>
<reference evidence="2 3" key="1">
    <citation type="submission" date="2018-06" db="EMBL/GenBank/DDBJ databases">
        <title>Azoarcus communis strain SWub3 genome.</title>
        <authorList>
            <person name="Zorraquino Salvo V."/>
            <person name="Toubiana D."/>
            <person name="Blumwald E."/>
        </authorList>
    </citation>
    <scope>NUCLEOTIDE SEQUENCE [LARGE SCALE GENOMIC DNA]</scope>
    <source>
        <strain evidence="2 3">SWub3</strain>
    </source>
</reference>
<proteinExistence type="predicted"/>
<dbReference type="SUPFAM" id="SSF52540">
    <property type="entry name" value="P-loop containing nucleoside triphosphate hydrolases"/>
    <property type="match status" value="1"/>
</dbReference>
<dbReference type="PANTHER" id="PTHR42935">
    <property type="entry name" value="SLR0930 PROTEIN"/>
    <property type="match status" value="1"/>
</dbReference>
<dbReference type="RefSeq" id="WP_110526696.1">
    <property type="nucleotide sequence ID" value="NZ_QKOE01000012.1"/>
</dbReference>
<comment type="caution">
    <text evidence="2">The sequence shown here is derived from an EMBL/GenBank/DDBJ whole genome shotgun (WGS) entry which is preliminary data.</text>
</comment>
<accession>A0A323UWU3</accession>
<evidence type="ECO:0000259" key="1">
    <source>
        <dbReference type="SMART" id="SM00382"/>
    </source>
</evidence>
<evidence type="ECO:0000313" key="2">
    <source>
        <dbReference type="EMBL" id="PZA15696.1"/>
    </source>
</evidence>
<sequence>MSDLKTLLERAESVLSRLEAILPGPALPPDWSAATAFLWRRRHGRASLVPVMVPHAIRLKDLQDIDDQKARIDRNTRQFLEGRRANNVLLTGARGTGKSSLIKALLNEYADQGLRVVEVDKGDLADLPEIMEMVAGRPERFILFCDDLSFEEGEGAYKALKSVLDGSVSAVADNVLLYATSNRRHLMPEYHEENLRVRHVDGEIHPGEAVEEKVSLSERFGLWISFYPFAQDAYLDIVEHWLKVFGVPRRKIKAARQEALQWALMRGSRSGRVAWQFARDFAGREEN</sequence>
<name>A0A323UWU3_9RHOO</name>
<organism evidence="2 3">
    <name type="scientific">Parazoarcus communis SWub3 = DSM 12120</name>
    <dbReference type="NCBI Taxonomy" id="1121029"/>
    <lineage>
        <taxon>Bacteria</taxon>
        <taxon>Pseudomonadati</taxon>
        <taxon>Pseudomonadota</taxon>
        <taxon>Betaproteobacteria</taxon>
        <taxon>Rhodocyclales</taxon>
        <taxon>Zoogloeaceae</taxon>
        <taxon>Parazoarcus</taxon>
    </lineage>
</organism>
<feature type="domain" description="AAA+ ATPase" evidence="1">
    <location>
        <begin position="84"/>
        <end position="211"/>
    </location>
</feature>
<keyword evidence="3" id="KW-1185">Reference proteome</keyword>
<dbReference type="Gene3D" id="3.40.50.300">
    <property type="entry name" value="P-loop containing nucleotide triphosphate hydrolases"/>
    <property type="match status" value="1"/>
</dbReference>
<dbReference type="SMART" id="SM00382">
    <property type="entry name" value="AAA"/>
    <property type="match status" value="1"/>
</dbReference>
<evidence type="ECO:0000313" key="3">
    <source>
        <dbReference type="Proteomes" id="UP000248259"/>
    </source>
</evidence>
<dbReference type="PANTHER" id="PTHR42935:SF1">
    <property type="entry name" value="SLR0930 PROTEIN"/>
    <property type="match status" value="1"/>
</dbReference>
<dbReference type="EMBL" id="QKOE01000012">
    <property type="protein sequence ID" value="PZA15696.1"/>
    <property type="molecule type" value="Genomic_DNA"/>
</dbReference>
<dbReference type="InterPro" id="IPR008533">
    <property type="entry name" value="DUF815"/>
</dbReference>
<dbReference type="InterPro" id="IPR027417">
    <property type="entry name" value="P-loop_NTPase"/>
</dbReference>